<proteinExistence type="predicted"/>
<evidence type="ECO:0000313" key="3">
    <source>
        <dbReference type="Proteomes" id="UP000649617"/>
    </source>
</evidence>
<sequence>MTLQAGQEGDDRFKPAPEVAFGKAADFSRGLFKHVSANDALLRRILVLNVSRSPLKSDDLKMIFLAAPGLIRIDASRCSLEELPEADLFQSLRNLKARHEQQTEQQHDEDDFDNLTTKAQECGIVQRDNMAVSATNTSRVACASHASREGDPTVRSVVLAEKPSILAAWALVDHRMVTEPERLGPEWDVVSAVLSRSRFGARLLDPDSLDLKVQGPRRDVSFEEKDQFMVQLALQEIRFIENHYKSSSPTRCIQAVWRGFHVRQAVEQHKAQMVEAARKIQRGARRLLWRKHMAEYVKEYLGHIDELDLLLDAKAGDAAAPRLEVDRGSGKLQQAAASCVKVILISRFVCGVSLTKLLQPLGSEMKAIPVAVELKHSGECLQIDAPSSWTIGDLKARIQELSKVPPQQQRIVLGEVERDDFLHHRACLVDGEFLSGILTPAQSSLHFRLVPISDRQAGWQRRVAAQPRALEEAPENIQDDFFVVLEAVRHRGEALQFASERLRKDRALVRAAVQQSGAALLYAAAELRRDPSLVLELAKNRPGALASASEDLWKDPEFLRAAIALQPDMLSRAPEELKSDRGFLQEVLGSRGDALVALPEELRADKELVMVAVGQSGAALEHASHELREDREVVAVAVRNGAVLPESFNSDRELVLDAVRLDGLALELVSKELRDDEEVALTAVQQNGHALLWASRRLRSNRAFVLAAARWSHDVLQHVSVRLRTDATFMALLSSEDAEAVEPEMEDLICRGKHEEQILKRFLLNEIKKTLSESHDLPKTKRELRALEGVLEEEE</sequence>
<gene>
    <name evidence="2" type="ORF">SPIL2461_LOCUS20395</name>
</gene>
<dbReference type="AlphaFoldDB" id="A0A812X0G2"/>
<dbReference type="EMBL" id="CAJNIZ010045333">
    <property type="protein sequence ID" value="CAE7717131.1"/>
    <property type="molecule type" value="Genomic_DNA"/>
</dbReference>
<dbReference type="Gene3D" id="1.20.5.190">
    <property type="match status" value="1"/>
</dbReference>
<dbReference type="SUPFAM" id="SSF54236">
    <property type="entry name" value="Ubiquitin-like"/>
    <property type="match status" value="1"/>
</dbReference>
<dbReference type="Proteomes" id="UP000649617">
    <property type="component" value="Unassembled WGS sequence"/>
</dbReference>
<dbReference type="CDD" id="cd17039">
    <property type="entry name" value="Ubl_ubiquitin_like"/>
    <property type="match status" value="1"/>
</dbReference>
<accession>A0A812X0G2</accession>
<evidence type="ECO:0000259" key="1">
    <source>
        <dbReference type="PROSITE" id="PS50053"/>
    </source>
</evidence>
<reference evidence="2" key="1">
    <citation type="submission" date="2021-02" db="EMBL/GenBank/DDBJ databases">
        <authorList>
            <person name="Dougan E. K."/>
            <person name="Rhodes N."/>
            <person name="Thang M."/>
            <person name="Chan C."/>
        </authorList>
    </citation>
    <scope>NUCLEOTIDE SEQUENCE</scope>
</reference>
<organism evidence="2 3">
    <name type="scientific">Symbiodinium pilosum</name>
    <name type="common">Dinoflagellate</name>
    <dbReference type="NCBI Taxonomy" id="2952"/>
    <lineage>
        <taxon>Eukaryota</taxon>
        <taxon>Sar</taxon>
        <taxon>Alveolata</taxon>
        <taxon>Dinophyceae</taxon>
        <taxon>Suessiales</taxon>
        <taxon>Symbiodiniaceae</taxon>
        <taxon>Symbiodinium</taxon>
    </lineage>
</organism>
<evidence type="ECO:0000313" key="2">
    <source>
        <dbReference type="EMBL" id="CAE7717131.1"/>
    </source>
</evidence>
<dbReference type="InterPro" id="IPR000626">
    <property type="entry name" value="Ubiquitin-like_dom"/>
</dbReference>
<name>A0A812X0G2_SYMPI</name>
<dbReference type="InterPro" id="IPR025197">
    <property type="entry name" value="DUF4116"/>
</dbReference>
<comment type="caution">
    <text evidence="2">The sequence shown here is derived from an EMBL/GenBank/DDBJ whole genome shotgun (WGS) entry which is preliminary data.</text>
</comment>
<dbReference type="Gene3D" id="3.10.20.90">
    <property type="entry name" value="Phosphatidylinositol 3-kinase Catalytic Subunit, Chain A, domain 1"/>
    <property type="match status" value="1"/>
</dbReference>
<keyword evidence="3" id="KW-1185">Reference proteome</keyword>
<dbReference type="InterPro" id="IPR029071">
    <property type="entry name" value="Ubiquitin-like_domsf"/>
</dbReference>
<dbReference type="OrthoDB" id="440954at2759"/>
<dbReference type="Pfam" id="PF13475">
    <property type="entry name" value="DUF4116"/>
    <property type="match status" value="4"/>
</dbReference>
<feature type="domain" description="Ubiquitin-like" evidence="1">
    <location>
        <begin position="368"/>
        <end position="420"/>
    </location>
</feature>
<dbReference type="PROSITE" id="PS50053">
    <property type="entry name" value="UBIQUITIN_2"/>
    <property type="match status" value="1"/>
</dbReference>
<protein>
    <recommendedName>
        <fullName evidence="1">Ubiquitin-like domain-containing protein</fullName>
    </recommendedName>
</protein>